<evidence type="ECO:0000313" key="2">
    <source>
        <dbReference type="EMBL" id="KAF5854288.1"/>
    </source>
</evidence>
<sequence>MPTEKRRKAEVSATVPELGNPGQRCRDKIASLEAQIDAQNGGRSFIQLRLALPVETAVNSGPFTICPKDTSNVEEHNIFSLDGAMLAFDAVNIDFSLSSDCSRLAYLTPMTSISFITDHLQDIRNLPTPDNPNKWHYQYPVLLRRPTPPQTPNPNPHPSPSR</sequence>
<reference evidence="2" key="1">
    <citation type="submission" date="2019-11" db="EMBL/GenBank/DDBJ databases">
        <title>Bipolaris sorokiniana Genome sequencing.</title>
        <authorList>
            <person name="Wang H."/>
        </authorList>
    </citation>
    <scope>NUCLEOTIDE SEQUENCE</scope>
</reference>
<feature type="region of interest" description="Disordered" evidence="1">
    <location>
        <begin position="143"/>
        <end position="162"/>
    </location>
</feature>
<gene>
    <name evidence="2" type="ORF">GGP41_007023</name>
</gene>
<proteinExistence type="predicted"/>
<protein>
    <submittedName>
        <fullName evidence="2">Uncharacterized protein</fullName>
    </submittedName>
</protein>
<comment type="caution">
    <text evidence="2">The sequence shown here is derived from an EMBL/GenBank/DDBJ whole genome shotgun (WGS) entry which is preliminary data.</text>
</comment>
<evidence type="ECO:0000256" key="1">
    <source>
        <dbReference type="SAM" id="MobiDB-lite"/>
    </source>
</evidence>
<dbReference type="EMBL" id="WNKQ01000001">
    <property type="protein sequence ID" value="KAF5854288.1"/>
    <property type="molecule type" value="Genomic_DNA"/>
</dbReference>
<dbReference type="AlphaFoldDB" id="A0A8H5ZP43"/>
<evidence type="ECO:0000313" key="3">
    <source>
        <dbReference type="Proteomes" id="UP000624244"/>
    </source>
</evidence>
<feature type="compositionally biased region" description="Pro residues" evidence="1">
    <location>
        <begin position="146"/>
        <end position="162"/>
    </location>
</feature>
<accession>A0A8H5ZP43</accession>
<name>A0A8H5ZP43_COCSA</name>
<dbReference type="Proteomes" id="UP000624244">
    <property type="component" value="Unassembled WGS sequence"/>
</dbReference>
<organism evidence="2 3">
    <name type="scientific">Cochliobolus sativus</name>
    <name type="common">Common root rot and spot blotch fungus</name>
    <name type="synonym">Bipolaris sorokiniana</name>
    <dbReference type="NCBI Taxonomy" id="45130"/>
    <lineage>
        <taxon>Eukaryota</taxon>
        <taxon>Fungi</taxon>
        <taxon>Dikarya</taxon>
        <taxon>Ascomycota</taxon>
        <taxon>Pezizomycotina</taxon>
        <taxon>Dothideomycetes</taxon>
        <taxon>Pleosporomycetidae</taxon>
        <taxon>Pleosporales</taxon>
        <taxon>Pleosporineae</taxon>
        <taxon>Pleosporaceae</taxon>
        <taxon>Bipolaris</taxon>
    </lineage>
</organism>